<protein>
    <recommendedName>
        <fullName evidence="3">MACPF domain-containing protein</fullName>
    </recommendedName>
</protein>
<proteinExistence type="predicted"/>
<dbReference type="EMBL" id="QKWP01000018">
    <property type="protein sequence ID" value="RIB30195.1"/>
    <property type="molecule type" value="Genomic_DNA"/>
</dbReference>
<sequence length="354" mass="41397">MWNFFSGIYQNPQTERELEIKIRVINDENKKLCPPFRRILPNKNLGEIRNLLKNINDQRDFRMRTDLFFFGKNRKILHNEEASLNLKEIIMDGVLNILQPSVDWQKLIDKCDRGFIIENGKVGKAKHQAFRINQNEIGLEEKQILEGINGGMKIGQEECKNKFERLCKRNFIASGQFSTISPWRSLFLGVSIQDLFKFLTEIPIEKYSYRVKRKAELIIPKSSITLTEKFINEVETALAEETTSEKIHKLRQLSKKYGHFYARHIVFGGAIIEKLINAETSINEEDRFHIIGGDSTYYDDVKINKINPWFDSLEDFLTWEIIEYDKVCSIFDLLDGELREKVLITLGQRILAGR</sequence>
<comment type="caution">
    <text evidence="1">The sequence shown here is derived from an EMBL/GenBank/DDBJ whole genome shotgun (WGS) entry which is preliminary data.</text>
</comment>
<name>A0A397W642_9GLOM</name>
<evidence type="ECO:0000313" key="1">
    <source>
        <dbReference type="EMBL" id="RIB30195.1"/>
    </source>
</evidence>
<organism evidence="1 2">
    <name type="scientific">Gigaspora rosea</name>
    <dbReference type="NCBI Taxonomy" id="44941"/>
    <lineage>
        <taxon>Eukaryota</taxon>
        <taxon>Fungi</taxon>
        <taxon>Fungi incertae sedis</taxon>
        <taxon>Mucoromycota</taxon>
        <taxon>Glomeromycotina</taxon>
        <taxon>Glomeromycetes</taxon>
        <taxon>Diversisporales</taxon>
        <taxon>Gigasporaceae</taxon>
        <taxon>Gigaspora</taxon>
    </lineage>
</organism>
<dbReference type="OrthoDB" id="2424159at2759"/>
<keyword evidence="2" id="KW-1185">Reference proteome</keyword>
<dbReference type="AlphaFoldDB" id="A0A397W642"/>
<dbReference type="Proteomes" id="UP000266673">
    <property type="component" value="Unassembled WGS sequence"/>
</dbReference>
<accession>A0A397W642</accession>
<evidence type="ECO:0000313" key="2">
    <source>
        <dbReference type="Proteomes" id="UP000266673"/>
    </source>
</evidence>
<gene>
    <name evidence="1" type="ORF">C2G38_506020</name>
</gene>
<reference evidence="1 2" key="1">
    <citation type="submission" date="2018-06" db="EMBL/GenBank/DDBJ databases">
        <title>Comparative genomics reveals the genomic features of Rhizophagus irregularis, R. cerebriforme, R. diaphanum and Gigaspora rosea, and their symbiotic lifestyle signature.</title>
        <authorList>
            <person name="Morin E."/>
            <person name="San Clemente H."/>
            <person name="Chen E.C.H."/>
            <person name="De La Providencia I."/>
            <person name="Hainaut M."/>
            <person name="Kuo A."/>
            <person name="Kohler A."/>
            <person name="Murat C."/>
            <person name="Tang N."/>
            <person name="Roy S."/>
            <person name="Loubradou J."/>
            <person name="Henrissat B."/>
            <person name="Grigoriev I.V."/>
            <person name="Corradi N."/>
            <person name="Roux C."/>
            <person name="Martin F.M."/>
        </authorList>
    </citation>
    <scope>NUCLEOTIDE SEQUENCE [LARGE SCALE GENOMIC DNA]</scope>
    <source>
        <strain evidence="1 2">DAOM 194757</strain>
    </source>
</reference>
<evidence type="ECO:0008006" key="3">
    <source>
        <dbReference type="Google" id="ProtNLM"/>
    </source>
</evidence>